<sequence>MASVNHFFIVVLLPLGSVYSTIEFEDSTYRKSSANYTISVVQYLVAQQISTFDCWFYHATPAGNGGSLQDIFVGLNRESTQIPKLITNSHFDWLALRGNKIKIPTLVVIQFENASFVRPILVNFALMIGTLPSRTKFIFLISTIERKVLVQFKSILTFLKRCKIYDVIVVSSDEEMMIVHDFAKDTSHTSKFVPPRWLFRDQSRNLNGLPLRYGLLAYEDWFKCTKDDCFGYDAILVKEMARYLNTSAKLVKFTCPEKYDQRDGYVYRCVYVVSNKLFCDFDIFIESISGQDYERGYLQTPMPVDNVLLVPNGRPLNVVELFFRPFQTELWIAFFIGTIVIKMISLLVPNHFRNDVLLLPICGFERYNLNHTGQNEKLVILTLILLFFFISNAYETKIISLMTNKPRVGTFSTFQDILDTKTTVKADHQLALEFPFFSTLYQNGTKQDYIQLDGTSAYMTGGLFGQTLVLRKVNWDYESNQPRYKVMDERFAMVVGFYPLPVKSALKPHLEYVQAALWEAGILNLWYERNLDRMALDLDWQVSQKGHSITGFSFMYVEHANSPAHPEPVHNIDYVVVLGNGIIVTKRNQHV</sequence>
<dbReference type="EnsemblMetazoa" id="CPIJ009767-RA">
    <property type="protein sequence ID" value="CPIJ009767-PA"/>
    <property type="gene ID" value="CPIJ009767"/>
</dbReference>
<keyword evidence="7" id="KW-0325">Glycoprotein</keyword>
<dbReference type="FunCoup" id="B0WRI1">
    <property type="interactions" value="74"/>
</dbReference>
<dbReference type="EMBL" id="DS232056">
    <property type="protein sequence ID" value="EDS33379.1"/>
    <property type="molecule type" value="Genomic_DNA"/>
</dbReference>
<evidence type="ECO:0000256" key="6">
    <source>
        <dbReference type="ARBA" id="ARBA00023170"/>
    </source>
</evidence>
<protein>
    <recommendedName>
        <fullName evidence="13">Ionotropic glutamate receptor L-glutamate and glycine-binding domain-containing protein</fullName>
    </recommendedName>
</protein>
<dbReference type="InterPro" id="IPR052192">
    <property type="entry name" value="Insect_Ionotropic_Sensory_Rcpt"/>
</dbReference>
<name>B0WRI1_CULQU</name>
<keyword evidence="5 8" id="KW-0472">Membrane</keyword>
<evidence type="ECO:0000256" key="1">
    <source>
        <dbReference type="ARBA" id="ARBA00004651"/>
    </source>
</evidence>
<evidence type="ECO:0000313" key="11">
    <source>
        <dbReference type="EnsemblMetazoa" id="CPIJ009767-PA"/>
    </source>
</evidence>
<dbReference type="VEuPathDB" id="VectorBase:CQUJHB020255"/>
<dbReference type="OMA" id="MYVEHAN"/>
<organism>
    <name type="scientific">Culex quinquefasciatus</name>
    <name type="common">Southern house mosquito</name>
    <name type="synonym">Culex pungens</name>
    <dbReference type="NCBI Taxonomy" id="7176"/>
    <lineage>
        <taxon>Eukaryota</taxon>
        <taxon>Metazoa</taxon>
        <taxon>Ecdysozoa</taxon>
        <taxon>Arthropoda</taxon>
        <taxon>Hexapoda</taxon>
        <taxon>Insecta</taxon>
        <taxon>Pterygota</taxon>
        <taxon>Neoptera</taxon>
        <taxon>Endopterygota</taxon>
        <taxon>Diptera</taxon>
        <taxon>Nematocera</taxon>
        <taxon>Culicoidea</taxon>
        <taxon>Culicidae</taxon>
        <taxon>Culicinae</taxon>
        <taxon>Culicini</taxon>
        <taxon>Culex</taxon>
        <taxon>Culex</taxon>
    </lineage>
</organism>
<feature type="signal peptide" evidence="9">
    <location>
        <begin position="1"/>
        <end position="20"/>
    </location>
</feature>
<feature type="transmembrane region" description="Helical" evidence="8">
    <location>
        <begin position="378"/>
        <end position="394"/>
    </location>
</feature>
<evidence type="ECO:0000256" key="4">
    <source>
        <dbReference type="ARBA" id="ARBA00022989"/>
    </source>
</evidence>
<dbReference type="PANTHER" id="PTHR42643:SF24">
    <property type="entry name" value="IONOTROPIC RECEPTOR 60A"/>
    <property type="match status" value="1"/>
</dbReference>
<evidence type="ECO:0000256" key="7">
    <source>
        <dbReference type="ARBA" id="ARBA00023180"/>
    </source>
</evidence>
<dbReference type="VEuPathDB" id="VectorBase:CPIJ009767"/>
<comment type="subcellular location">
    <subcellularLocation>
        <location evidence="1">Cell membrane</location>
        <topology evidence="1">Multi-pass membrane protein</topology>
    </subcellularLocation>
</comment>
<proteinExistence type="predicted"/>
<dbReference type="Proteomes" id="UP000002320">
    <property type="component" value="Unassembled WGS sequence"/>
</dbReference>
<evidence type="ECO:0000256" key="9">
    <source>
        <dbReference type="SAM" id="SignalP"/>
    </source>
</evidence>
<reference evidence="10" key="1">
    <citation type="submission" date="2007-03" db="EMBL/GenBank/DDBJ databases">
        <title>Annotation of Culex pipiens quinquefasciatus.</title>
        <authorList>
            <consortium name="The Broad Institute Genome Sequencing Platform"/>
            <person name="Atkinson P.W."/>
            <person name="Hemingway J."/>
            <person name="Christensen B.M."/>
            <person name="Higgs S."/>
            <person name="Kodira C."/>
            <person name="Hannick L."/>
            <person name="Megy K."/>
            <person name="O'Leary S."/>
            <person name="Pearson M."/>
            <person name="Haas B.J."/>
            <person name="Mauceli E."/>
            <person name="Wortman J.R."/>
            <person name="Lee N.H."/>
            <person name="Guigo R."/>
            <person name="Stanke M."/>
            <person name="Alvarado L."/>
            <person name="Amedeo P."/>
            <person name="Antoine C.H."/>
            <person name="Arensburger P."/>
            <person name="Bidwell S.L."/>
            <person name="Crawford M."/>
            <person name="Camaro F."/>
            <person name="Devon K."/>
            <person name="Engels R."/>
            <person name="Hammond M."/>
            <person name="Howarth C."/>
            <person name="Koehrsen M."/>
            <person name="Lawson D."/>
            <person name="Montgomery P."/>
            <person name="Nene V."/>
            <person name="Nusbaum C."/>
            <person name="Puiu D."/>
            <person name="Romero-Severson J."/>
            <person name="Severson D.W."/>
            <person name="Shumway M."/>
            <person name="Sisk P."/>
            <person name="Stolte C."/>
            <person name="Zeng Q."/>
            <person name="Eisenstadt E."/>
            <person name="Fraser-Liggett C."/>
            <person name="Strausberg R."/>
            <person name="Galagan J."/>
            <person name="Birren B."/>
            <person name="Collins F.H."/>
        </authorList>
    </citation>
    <scope>NUCLEOTIDE SEQUENCE [LARGE SCALE GENOMIC DNA]</scope>
    <source>
        <strain evidence="10">JHB</strain>
    </source>
</reference>
<accession>B0WRI1</accession>
<evidence type="ECO:0000256" key="2">
    <source>
        <dbReference type="ARBA" id="ARBA00022475"/>
    </source>
</evidence>
<evidence type="ECO:0000313" key="10">
    <source>
        <dbReference type="EMBL" id="EDS33379.1"/>
    </source>
</evidence>
<dbReference type="OrthoDB" id="7744623at2759"/>
<keyword evidence="3 8" id="KW-0812">Transmembrane</keyword>
<feature type="transmembrane region" description="Helical" evidence="8">
    <location>
        <begin position="330"/>
        <end position="348"/>
    </location>
</feature>
<keyword evidence="4 8" id="KW-1133">Transmembrane helix</keyword>
<evidence type="ECO:0000313" key="12">
    <source>
        <dbReference type="Proteomes" id="UP000002320"/>
    </source>
</evidence>
<dbReference type="HOGENOM" id="CLU_018838_0_0_1"/>
<evidence type="ECO:0008006" key="13">
    <source>
        <dbReference type="Google" id="ProtNLM"/>
    </source>
</evidence>
<evidence type="ECO:0000256" key="5">
    <source>
        <dbReference type="ARBA" id="ARBA00023136"/>
    </source>
</evidence>
<dbReference type="AlphaFoldDB" id="B0WRI1"/>
<evidence type="ECO:0000256" key="3">
    <source>
        <dbReference type="ARBA" id="ARBA00022692"/>
    </source>
</evidence>
<keyword evidence="9" id="KW-0732">Signal</keyword>
<dbReference type="PANTHER" id="PTHR42643">
    <property type="entry name" value="IONOTROPIC RECEPTOR 20A-RELATED"/>
    <property type="match status" value="1"/>
</dbReference>
<keyword evidence="12" id="KW-1185">Reference proteome</keyword>
<keyword evidence="2" id="KW-1003">Cell membrane</keyword>
<dbReference type="InParanoid" id="B0WRI1"/>
<dbReference type="KEGG" id="cqu:CpipJ_CPIJ009767"/>
<dbReference type="GO" id="GO:0005886">
    <property type="term" value="C:plasma membrane"/>
    <property type="evidence" value="ECO:0007669"/>
    <property type="project" value="UniProtKB-SubCell"/>
</dbReference>
<reference evidence="11" key="2">
    <citation type="submission" date="2021-02" db="UniProtKB">
        <authorList>
            <consortium name="EnsemblMetazoa"/>
        </authorList>
    </citation>
    <scope>IDENTIFICATION</scope>
    <source>
        <strain evidence="11">JHB</strain>
    </source>
</reference>
<gene>
    <name evidence="11" type="primary">6042168</name>
    <name evidence="10" type="ORF">CpipJ_CPIJ009767</name>
</gene>
<evidence type="ECO:0000256" key="8">
    <source>
        <dbReference type="SAM" id="Phobius"/>
    </source>
</evidence>
<keyword evidence="6" id="KW-0675">Receptor</keyword>
<feature type="chain" id="PRO_5014566926" description="Ionotropic glutamate receptor L-glutamate and glycine-binding domain-containing protein" evidence="9">
    <location>
        <begin position="21"/>
        <end position="591"/>
    </location>
</feature>